<geneLocation type="plasmid" evidence="1 2">
    <name>pBACSA02</name>
</geneLocation>
<sequence length="38" mass="4517">MKQIQDLEKNEMIEIFGGEWMVLNGEWVYVDVTRGKDD</sequence>
<dbReference type="EMBL" id="CP002532">
    <property type="protein sequence ID" value="ADY38235.1"/>
    <property type="molecule type" value="Genomic_DNA"/>
</dbReference>
<proteinExistence type="predicted"/>
<dbReference type="AlphaFoldDB" id="F0R9B4"/>
<protein>
    <submittedName>
        <fullName evidence="1">Uncharacterized protein</fullName>
    </submittedName>
</protein>
<accession>F0R9B4</accession>
<dbReference type="Proteomes" id="UP000007486">
    <property type="component" value="Plasmid pBACSA02"/>
</dbReference>
<evidence type="ECO:0000313" key="2">
    <source>
        <dbReference type="Proteomes" id="UP000007486"/>
    </source>
</evidence>
<gene>
    <name evidence="1" type="ordered locus">Bacsa_3714</name>
</gene>
<keyword evidence="2" id="KW-1185">Reference proteome</keyword>
<dbReference type="KEGG" id="bsa:Bacsa_3714"/>
<dbReference type="HOGENOM" id="CLU_3324708_0_0_10"/>
<reference evidence="1 2" key="2">
    <citation type="submission" date="2011-02" db="EMBL/GenBank/DDBJ databases">
        <title>The complete sequence of plasmid2 of Bacteroides salanitronis DSM 18170.</title>
        <authorList>
            <consortium name="US DOE Joint Genome Institute (JGI-PGF)"/>
            <person name="Lucas S."/>
            <person name="Copeland A."/>
            <person name="Lapidus A."/>
            <person name="Goodwin L."/>
            <person name="Pitluck S."/>
            <person name="Kyrpides N."/>
            <person name="Mavromatis K."/>
            <person name="Ivanova N."/>
            <person name="Mikhailova N."/>
            <person name="Teshima H."/>
            <person name="Misra M."/>
            <person name="Detter J.C."/>
            <person name="Han C."/>
            <person name="Larimer F."/>
            <person name="Land M."/>
            <person name="Hauser L."/>
            <person name="Markowitz V."/>
            <person name="Cheng J.-F."/>
            <person name="Hugenholtz P."/>
            <person name="Woyke T."/>
            <person name="Wu D."/>
            <person name="Gronow S."/>
            <person name="Wellnitz S."/>
            <person name="Brambilla E."/>
            <person name="Klenk H.-P."/>
            <person name="Eisen J.A."/>
        </authorList>
    </citation>
    <scope>NUCLEOTIDE SEQUENCE [LARGE SCALE GENOMIC DNA]</scope>
    <source>
        <strain evidence="1 2">DSM 18170</strain>
        <plasmid evidence="1 2">pBACSA02</plasmid>
    </source>
</reference>
<organism evidence="1 2">
    <name type="scientific">Phocaeicola salanitronis (strain DSM 18170 / JCM 13657 / CCUG 60908 / BL78)</name>
    <name type="common">Bacteroides salanitronis</name>
    <dbReference type="NCBI Taxonomy" id="667015"/>
    <lineage>
        <taxon>Bacteria</taxon>
        <taxon>Pseudomonadati</taxon>
        <taxon>Bacteroidota</taxon>
        <taxon>Bacteroidia</taxon>
        <taxon>Bacteroidales</taxon>
        <taxon>Bacteroidaceae</taxon>
        <taxon>Phocaeicola</taxon>
    </lineage>
</organism>
<reference evidence="2" key="1">
    <citation type="journal article" date="2011" name="Stand. Genomic Sci.">
        <title>Complete genome sequence of Bacteroides salanitronis type strain (BL78).</title>
        <authorList>
            <person name="Gronow S."/>
            <person name="Held B."/>
            <person name="Lucas S."/>
            <person name="Lapidus A."/>
            <person name="Del Rio T.G."/>
            <person name="Nolan M."/>
            <person name="Tice H."/>
            <person name="Deshpande S."/>
            <person name="Cheng J.F."/>
            <person name="Pitluck S."/>
            <person name="Liolios K."/>
            <person name="Pagani I."/>
            <person name="Ivanova N."/>
            <person name="Mavromatis K."/>
            <person name="Pati A."/>
            <person name="Tapia R."/>
            <person name="Han C."/>
            <person name="Goodwin L."/>
            <person name="Chen A."/>
            <person name="Palaniappan K."/>
            <person name="Land M."/>
            <person name="Hauser L."/>
            <person name="Chang Y.J."/>
            <person name="Jeffries C.D."/>
            <person name="Brambilla E.M."/>
            <person name="Rohde M."/>
            <person name="Goker M."/>
            <person name="Detter J.C."/>
            <person name="Woyke T."/>
            <person name="Bristow J."/>
            <person name="Markowitz V."/>
            <person name="Hugenholtz P."/>
            <person name="Kyrpides N.C."/>
            <person name="Klenk H.P."/>
            <person name="Eisen J.A."/>
        </authorList>
    </citation>
    <scope>NUCLEOTIDE SEQUENCE [LARGE SCALE GENOMIC DNA]</scope>
    <source>
        <strain evidence="2">DSM 18170</strain>
    </source>
</reference>
<evidence type="ECO:0000313" key="1">
    <source>
        <dbReference type="EMBL" id="ADY38235.1"/>
    </source>
</evidence>
<name>F0R9B4_PHOSB</name>
<keyword evidence="1" id="KW-0614">Plasmid</keyword>